<gene>
    <name evidence="3" type="ORF">ARN_26370</name>
</gene>
<dbReference type="NCBIfam" id="TIGR01617">
    <property type="entry name" value="arsC_related"/>
    <property type="match status" value="1"/>
</dbReference>
<dbReference type="InterPro" id="IPR006504">
    <property type="entry name" value="Tscrpt_reg_Spx/MgsR"/>
</dbReference>
<comment type="similarity">
    <text evidence="1 2">Belongs to the ArsC family.</text>
</comment>
<sequence length="125" mass="14760">MMSTSTSYVLYGIKNCDTIKKARQWLDNHHIIYQFHDYRTDGISIELLEIFIQYLGWEALINKRGMTWKKLSDEQKANIIDATTAKELMLKYPAIIKRPLLTTTNNDYLLGFSIDEYQQFLHHRG</sequence>
<dbReference type="PANTHER" id="PTHR30041">
    <property type="entry name" value="ARSENATE REDUCTASE"/>
    <property type="match status" value="1"/>
</dbReference>
<evidence type="ECO:0000256" key="1">
    <source>
        <dbReference type="ARBA" id="ARBA00007198"/>
    </source>
</evidence>
<accession>D2U233</accession>
<dbReference type="InterPro" id="IPR006660">
    <property type="entry name" value="Arsenate_reductase-like"/>
</dbReference>
<dbReference type="SUPFAM" id="SSF52833">
    <property type="entry name" value="Thioredoxin-like"/>
    <property type="match status" value="1"/>
</dbReference>
<dbReference type="AlphaFoldDB" id="D2U233"/>
<evidence type="ECO:0000256" key="2">
    <source>
        <dbReference type="PROSITE-ProRule" id="PRU01282"/>
    </source>
</evidence>
<organism evidence="3">
    <name type="scientific">Arsenophonus nasoniae</name>
    <name type="common">son-killer infecting Nasonia vitripennis</name>
    <dbReference type="NCBI Taxonomy" id="638"/>
    <lineage>
        <taxon>Bacteria</taxon>
        <taxon>Pseudomonadati</taxon>
        <taxon>Pseudomonadota</taxon>
        <taxon>Gammaproteobacteria</taxon>
        <taxon>Enterobacterales</taxon>
        <taxon>Morganellaceae</taxon>
        <taxon>Arsenophonus</taxon>
    </lineage>
</organism>
<name>D2U233_9GAMM</name>
<protein>
    <submittedName>
        <fullName evidence="3">Glutaredoxin-related protein</fullName>
    </submittedName>
</protein>
<dbReference type="PANTHER" id="PTHR30041:SF8">
    <property type="entry name" value="PROTEIN YFFB"/>
    <property type="match status" value="1"/>
</dbReference>
<dbReference type="Gene3D" id="3.40.30.10">
    <property type="entry name" value="Glutaredoxin"/>
    <property type="match status" value="1"/>
</dbReference>
<dbReference type="InterPro" id="IPR036249">
    <property type="entry name" value="Thioredoxin-like_sf"/>
</dbReference>
<reference evidence="3" key="1">
    <citation type="journal article" date="2010" name="Insect Mol. Biol.">
        <title>The draft genome sequence of Arsenophonus nasoniae, son-killer bacterium of Nasonia vitripennis, reveals genes associated with virulence and symbiosis.</title>
        <authorList>
            <person name="Wilkes T."/>
            <person name="Darby A.C."/>
            <person name="Choi J."/>
            <person name="Colborne J.K."/>
            <person name="Werren J.H."/>
            <person name="Hurst G.D.D."/>
        </authorList>
    </citation>
    <scope>NUCLEOTIDE SEQUENCE</scope>
</reference>
<proteinExistence type="inferred from homology"/>
<dbReference type="Pfam" id="PF03960">
    <property type="entry name" value="ArsC"/>
    <property type="match status" value="1"/>
</dbReference>
<dbReference type="NCBIfam" id="NF008107">
    <property type="entry name" value="PRK10853.1"/>
    <property type="match status" value="1"/>
</dbReference>
<dbReference type="PROSITE" id="PS51353">
    <property type="entry name" value="ARSC"/>
    <property type="match status" value="1"/>
</dbReference>
<dbReference type="CDD" id="cd03035">
    <property type="entry name" value="ArsC_Yffb"/>
    <property type="match status" value="1"/>
</dbReference>
<evidence type="ECO:0000313" key="3">
    <source>
        <dbReference type="EMBL" id="CBA74983.1"/>
    </source>
</evidence>
<dbReference type="EMBL" id="FN545249">
    <property type="protein sequence ID" value="CBA74983.1"/>
    <property type="molecule type" value="Genomic_DNA"/>
</dbReference>